<sequence>MNDEYYLGHSDGYNAGKRQAASDKQHAELFKKAILAFFKVLYILLIYSSAIITSYLILRRFSFYQSLGKLESICLVILGAYFLTCLIFFLKGIMIALRQKRHWGWFIIFGFIFLYLVGIPAYLSHLLFDMWLKPPVQEAGEIGRYNILSWFGGLLVGGIIYAKYRLLENSSFAITKWAYISGYTWVLSK</sequence>
<keyword evidence="1" id="KW-0472">Membrane</keyword>
<feature type="transmembrane region" description="Helical" evidence="1">
    <location>
        <begin position="70"/>
        <end position="90"/>
    </location>
</feature>
<dbReference type="RefSeq" id="WP_129002746.1">
    <property type="nucleotide sequence ID" value="NZ_SDHZ01000001.1"/>
</dbReference>
<name>A0A4V1MAT5_9BACT</name>
<organism evidence="2 3">
    <name type="scientific">Filimonas effusa</name>
    <dbReference type="NCBI Taxonomy" id="2508721"/>
    <lineage>
        <taxon>Bacteria</taxon>
        <taxon>Pseudomonadati</taxon>
        <taxon>Bacteroidota</taxon>
        <taxon>Chitinophagia</taxon>
        <taxon>Chitinophagales</taxon>
        <taxon>Chitinophagaceae</taxon>
        <taxon>Filimonas</taxon>
    </lineage>
</organism>
<keyword evidence="3" id="KW-1185">Reference proteome</keyword>
<evidence type="ECO:0000313" key="3">
    <source>
        <dbReference type="Proteomes" id="UP000290545"/>
    </source>
</evidence>
<reference evidence="2 3" key="1">
    <citation type="submission" date="2019-01" db="EMBL/GenBank/DDBJ databases">
        <title>Filimonas sp. strain TTM-71.</title>
        <authorList>
            <person name="Chen W.-M."/>
        </authorList>
    </citation>
    <scope>NUCLEOTIDE SEQUENCE [LARGE SCALE GENOMIC DNA]</scope>
    <source>
        <strain evidence="2 3">TTM-71</strain>
    </source>
</reference>
<dbReference type="Proteomes" id="UP000290545">
    <property type="component" value="Unassembled WGS sequence"/>
</dbReference>
<dbReference type="EMBL" id="SDHZ01000001">
    <property type="protein sequence ID" value="RXK86996.1"/>
    <property type="molecule type" value="Genomic_DNA"/>
</dbReference>
<keyword evidence="1" id="KW-0812">Transmembrane</keyword>
<dbReference type="AlphaFoldDB" id="A0A4V1MAT5"/>
<evidence type="ECO:0000313" key="2">
    <source>
        <dbReference type="EMBL" id="RXK86996.1"/>
    </source>
</evidence>
<keyword evidence="1" id="KW-1133">Transmembrane helix</keyword>
<feature type="transmembrane region" description="Helical" evidence="1">
    <location>
        <begin position="102"/>
        <end position="123"/>
    </location>
</feature>
<gene>
    <name evidence="2" type="ORF">ESB13_09500</name>
</gene>
<dbReference type="OrthoDB" id="1260072at2"/>
<protein>
    <submittedName>
        <fullName evidence="2">Uncharacterized protein</fullName>
    </submittedName>
</protein>
<accession>A0A4V1MAT5</accession>
<comment type="caution">
    <text evidence="2">The sequence shown here is derived from an EMBL/GenBank/DDBJ whole genome shotgun (WGS) entry which is preliminary data.</text>
</comment>
<feature type="transmembrane region" description="Helical" evidence="1">
    <location>
        <begin position="34"/>
        <end position="58"/>
    </location>
</feature>
<proteinExistence type="predicted"/>
<feature type="transmembrane region" description="Helical" evidence="1">
    <location>
        <begin position="143"/>
        <end position="162"/>
    </location>
</feature>
<evidence type="ECO:0000256" key="1">
    <source>
        <dbReference type="SAM" id="Phobius"/>
    </source>
</evidence>